<comment type="caution">
    <text evidence="1">The sequence shown here is derived from an EMBL/GenBank/DDBJ whole genome shotgun (WGS) entry which is preliminary data.</text>
</comment>
<organism evidence="1">
    <name type="scientific">Salmonella enterica subsp. salamae serovar 47:b:1,5</name>
    <dbReference type="NCBI Taxonomy" id="1967619"/>
    <lineage>
        <taxon>Bacteria</taxon>
        <taxon>Pseudomonadati</taxon>
        <taxon>Pseudomonadota</taxon>
        <taxon>Gammaproteobacteria</taxon>
        <taxon>Enterobacterales</taxon>
        <taxon>Enterobacteriaceae</taxon>
        <taxon>Salmonella</taxon>
    </lineage>
</organism>
<reference evidence="1" key="2">
    <citation type="submission" date="2018-07" db="EMBL/GenBank/DDBJ databases">
        <authorList>
            <consortium name="NCBI Pathogen Detection Project"/>
        </authorList>
    </citation>
    <scope>NUCLEOTIDE SEQUENCE</scope>
    <source>
        <strain evidence="1">12-2222</strain>
    </source>
</reference>
<reference evidence="1" key="1">
    <citation type="journal article" date="2018" name="Genome Biol.">
        <title>SKESA: strategic k-mer extension for scrupulous assemblies.</title>
        <authorList>
            <person name="Souvorov A."/>
            <person name="Agarwala R."/>
            <person name="Lipman D.J."/>
        </authorList>
    </citation>
    <scope>NUCLEOTIDE SEQUENCE</scope>
    <source>
        <strain evidence="1">12-2222</strain>
    </source>
</reference>
<gene>
    <name evidence="1" type="ORF">G4L34_004594</name>
</gene>
<name>A0A735MA95_SALER</name>
<accession>A0A735MA95</accession>
<dbReference type="AlphaFoldDB" id="A0A735MA95"/>
<dbReference type="EMBL" id="DAASTD010000091">
    <property type="protein sequence ID" value="HAE6919342.1"/>
    <property type="molecule type" value="Genomic_DNA"/>
</dbReference>
<sequence>MAGLFNTGDAGAMFGHLKNKWGSFYNHPTEEGLIDTLFPMYHLREWIYQGKKSDYSGKADDELSREEALNKTLWALPEYLVIKSLCNHSKHYMCDPDKNPEHVTVEIKGARAGLMKCGDSLGESYFLVDDRDIRDILMPVYKVYYEYFG</sequence>
<proteinExistence type="predicted"/>
<evidence type="ECO:0000313" key="1">
    <source>
        <dbReference type="EMBL" id="HAE6919342.1"/>
    </source>
</evidence>
<protein>
    <submittedName>
        <fullName evidence="1">Uncharacterized protein</fullName>
    </submittedName>
</protein>